<dbReference type="Proteomes" id="UP000257127">
    <property type="component" value="Unassembled WGS sequence"/>
</dbReference>
<keyword evidence="3" id="KW-1185">Reference proteome</keyword>
<gene>
    <name evidence="2" type="ORF">DXU93_10725</name>
</gene>
<reference evidence="2 3" key="1">
    <citation type="submission" date="2018-08" db="EMBL/GenBank/DDBJ databases">
        <title>The draft genome squence of Brumimicrobium sp. N62.</title>
        <authorList>
            <person name="Du Z.-J."/>
            <person name="Luo H.-R."/>
        </authorList>
    </citation>
    <scope>NUCLEOTIDE SEQUENCE [LARGE SCALE GENOMIC DNA]</scope>
    <source>
        <strain evidence="2 3">N62</strain>
    </source>
</reference>
<dbReference type="EMBL" id="QURB01000006">
    <property type="protein sequence ID" value="RFC54005.1"/>
    <property type="molecule type" value="Genomic_DNA"/>
</dbReference>
<keyword evidence="1" id="KW-0472">Membrane</keyword>
<accession>A0A3E1EWS0</accession>
<dbReference type="OrthoDB" id="8441457at2"/>
<dbReference type="RefSeq" id="WP_116881286.1">
    <property type="nucleotide sequence ID" value="NZ_QURB01000006.1"/>
</dbReference>
<feature type="transmembrane region" description="Helical" evidence="1">
    <location>
        <begin position="189"/>
        <end position="207"/>
    </location>
</feature>
<protein>
    <submittedName>
        <fullName evidence="2">Uncharacterized protein</fullName>
    </submittedName>
</protein>
<comment type="caution">
    <text evidence="2">The sequence shown here is derived from an EMBL/GenBank/DDBJ whole genome shotgun (WGS) entry which is preliminary data.</text>
</comment>
<organism evidence="2 3">
    <name type="scientific">Brumimicrobium aurantiacum</name>
    <dbReference type="NCBI Taxonomy" id="1737063"/>
    <lineage>
        <taxon>Bacteria</taxon>
        <taxon>Pseudomonadati</taxon>
        <taxon>Bacteroidota</taxon>
        <taxon>Flavobacteriia</taxon>
        <taxon>Flavobacteriales</taxon>
        <taxon>Crocinitomicaceae</taxon>
        <taxon>Brumimicrobium</taxon>
    </lineage>
</organism>
<feature type="transmembrane region" description="Helical" evidence="1">
    <location>
        <begin position="167"/>
        <end position="183"/>
    </location>
</feature>
<keyword evidence="1" id="KW-1133">Transmembrane helix</keyword>
<feature type="transmembrane region" description="Helical" evidence="1">
    <location>
        <begin position="32"/>
        <end position="55"/>
    </location>
</feature>
<name>A0A3E1EWS0_9FLAO</name>
<dbReference type="InterPro" id="IPR046737">
    <property type="entry name" value="DUF6629"/>
</dbReference>
<feature type="transmembrane region" description="Helical" evidence="1">
    <location>
        <begin position="102"/>
        <end position="122"/>
    </location>
</feature>
<evidence type="ECO:0000313" key="3">
    <source>
        <dbReference type="Proteomes" id="UP000257127"/>
    </source>
</evidence>
<feature type="transmembrane region" description="Helical" evidence="1">
    <location>
        <begin position="61"/>
        <end position="90"/>
    </location>
</feature>
<feature type="transmembrane region" description="Helical" evidence="1">
    <location>
        <begin position="142"/>
        <end position="160"/>
    </location>
</feature>
<evidence type="ECO:0000256" key="1">
    <source>
        <dbReference type="SAM" id="Phobius"/>
    </source>
</evidence>
<dbReference type="Pfam" id="PF20334">
    <property type="entry name" value="DUF6629"/>
    <property type="match status" value="1"/>
</dbReference>
<evidence type="ECO:0000313" key="2">
    <source>
        <dbReference type="EMBL" id="RFC54005.1"/>
    </source>
</evidence>
<dbReference type="AlphaFoldDB" id="A0A3E1EWS0"/>
<proteinExistence type="predicted"/>
<keyword evidence="1" id="KW-0812">Transmembrane</keyword>
<sequence>MCFSPEASFIAGSALTAIGVATVKKTNQKSQLWFGSIPLVFGVQQISEGILWLSLPNPDLILWQSIATITFIFFAQVIWPFIVPFGILMLDKKEDRKLIQKVFVGIGALVSSTLLYFLIAYNIEAKILGQHIAYDQDYPETIYKYGAILYAAATIVPLFFSSVKRMWILGAIIAISYAVTLYFFENHVLSVWCFFSSIISIYIYLIIKWENEKSKQKEIMN</sequence>